<evidence type="ECO:0000256" key="1">
    <source>
        <dbReference type="ARBA" id="ARBA00022723"/>
    </source>
</evidence>
<sequence>MGFSYGGAGVIIVGVILNDFIRTVRSFLDHPHFFGVYWSESSGRRSTIISSGTTNKIPIDDMLPAITFEEMSSRVNPPPESCRICQEEFDGGEEVRCLRNCVHVYHKTCIDRWIQDDKMTCPLCRTPIVPDFYFFRL</sequence>
<evidence type="ECO:0000256" key="4">
    <source>
        <dbReference type="PROSITE-ProRule" id="PRU00175"/>
    </source>
</evidence>
<dbReference type="Pfam" id="PF13639">
    <property type="entry name" value="zf-RING_2"/>
    <property type="match status" value="1"/>
</dbReference>
<accession>A0ABM0TIC6</accession>
<dbReference type="PROSITE" id="PS50089">
    <property type="entry name" value="ZF_RING_2"/>
    <property type="match status" value="1"/>
</dbReference>
<dbReference type="Gene3D" id="3.30.40.10">
    <property type="entry name" value="Zinc/RING finger domain, C3HC4 (zinc finger)"/>
    <property type="match status" value="1"/>
</dbReference>
<dbReference type="InterPro" id="IPR013083">
    <property type="entry name" value="Znf_RING/FYVE/PHD"/>
</dbReference>
<dbReference type="Proteomes" id="UP000694864">
    <property type="component" value="Chromosome 2"/>
</dbReference>
<dbReference type="InterPro" id="IPR001841">
    <property type="entry name" value="Znf_RING"/>
</dbReference>
<keyword evidence="6" id="KW-1185">Reference proteome</keyword>
<keyword evidence="3" id="KW-0862">Zinc</keyword>
<feature type="domain" description="RING-type" evidence="5">
    <location>
        <begin position="82"/>
        <end position="125"/>
    </location>
</feature>
<keyword evidence="1" id="KW-0479">Metal-binding</keyword>
<dbReference type="SMART" id="SM00184">
    <property type="entry name" value="RING"/>
    <property type="match status" value="1"/>
</dbReference>
<evidence type="ECO:0000256" key="3">
    <source>
        <dbReference type="ARBA" id="ARBA00022833"/>
    </source>
</evidence>
<name>A0ABM0TIC6_CAMSA</name>
<reference evidence="6" key="1">
    <citation type="journal article" date="2014" name="Nat. Commun.">
        <title>The emerging biofuel crop Camelina sativa retains a highly undifferentiated hexaploid genome structure.</title>
        <authorList>
            <person name="Kagale S."/>
            <person name="Koh C."/>
            <person name="Nixon J."/>
            <person name="Bollina V."/>
            <person name="Clarke W.E."/>
            <person name="Tuteja R."/>
            <person name="Spillane C."/>
            <person name="Robinson S.J."/>
            <person name="Links M.G."/>
            <person name="Clarke C."/>
            <person name="Higgins E.E."/>
            <person name="Huebert T."/>
            <person name="Sharpe A.G."/>
            <person name="Parkin I.A."/>
        </authorList>
    </citation>
    <scope>NUCLEOTIDE SEQUENCE [LARGE SCALE GENOMIC DNA]</scope>
    <source>
        <strain evidence="6">cv. DH55</strain>
    </source>
</reference>
<evidence type="ECO:0000259" key="5">
    <source>
        <dbReference type="PROSITE" id="PS50089"/>
    </source>
</evidence>
<keyword evidence="2 4" id="KW-0863">Zinc-finger</keyword>
<dbReference type="PANTHER" id="PTHR45969">
    <property type="entry name" value="RING ZINC FINGER PROTEIN-RELATED"/>
    <property type="match status" value="1"/>
</dbReference>
<evidence type="ECO:0000256" key="2">
    <source>
        <dbReference type="ARBA" id="ARBA00022771"/>
    </source>
</evidence>
<dbReference type="RefSeq" id="XP_010426845.1">
    <property type="nucleotide sequence ID" value="XM_010428543.2"/>
</dbReference>
<evidence type="ECO:0000313" key="6">
    <source>
        <dbReference type="Proteomes" id="UP000694864"/>
    </source>
</evidence>
<gene>
    <name evidence="7" type="primary">LOC104711782</name>
</gene>
<dbReference type="GeneID" id="104711782"/>
<dbReference type="PANTHER" id="PTHR45969:SF53">
    <property type="entry name" value="EMB|CAB89405.1-RELATED"/>
    <property type="match status" value="1"/>
</dbReference>
<protein>
    <submittedName>
        <fullName evidence="7">E3 ubiquitin-protein ligase RHA1B-like</fullName>
    </submittedName>
</protein>
<evidence type="ECO:0000313" key="7">
    <source>
        <dbReference type="RefSeq" id="XP_010426845.1"/>
    </source>
</evidence>
<reference evidence="7" key="2">
    <citation type="submission" date="2025-08" db="UniProtKB">
        <authorList>
            <consortium name="RefSeq"/>
        </authorList>
    </citation>
    <scope>IDENTIFICATION</scope>
    <source>
        <tissue evidence="7">Leaf</tissue>
    </source>
</reference>
<dbReference type="SUPFAM" id="SSF57850">
    <property type="entry name" value="RING/U-box"/>
    <property type="match status" value="1"/>
</dbReference>
<proteinExistence type="predicted"/>
<organism evidence="6 7">
    <name type="scientific">Camelina sativa</name>
    <name type="common">False flax</name>
    <name type="synonym">Myagrum sativum</name>
    <dbReference type="NCBI Taxonomy" id="90675"/>
    <lineage>
        <taxon>Eukaryota</taxon>
        <taxon>Viridiplantae</taxon>
        <taxon>Streptophyta</taxon>
        <taxon>Embryophyta</taxon>
        <taxon>Tracheophyta</taxon>
        <taxon>Spermatophyta</taxon>
        <taxon>Magnoliopsida</taxon>
        <taxon>eudicotyledons</taxon>
        <taxon>Gunneridae</taxon>
        <taxon>Pentapetalae</taxon>
        <taxon>rosids</taxon>
        <taxon>malvids</taxon>
        <taxon>Brassicales</taxon>
        <taxon>Brassicaceae</taxon>
        <taxon>Camelineae</taxon>
        <taxon>Camelina</taxon>
    </lineage>
</organism>